<dbReference type="Gene3D" id="3.60.120.10">
    <property type="entry name" value="Anthranilate synthase"/>
    <property type="match status" value="1"/>
</dbReference>
<evidence type="ECO:0000256" key="3">
    <source>
        <dbReference type="ARBA" id="ARBA00022842"/>
    </source>
</evidence>
<keyword evidence="3 8" id="KW-0460">Magnesium</keyword>
<dbReference type="PANTHER" id="PTHR11236:SF49">
    <property type="entry name" value="ANTHRANILATE SYNTHASE COMPONENT 1"/>
    <property type="match status" value="1"/>
</dbReference>
<feature type="binding site" evidence="7">
    <location>
        <begin position="486"/>
        <end position="488"/>
    </location>
    <ligand>
        <name>chorismate</name>
        <dbReference type="ChEBI" id="CHEBI:29748"/>
    </ligand>
</feature>
<feature type="binding site" evidence="8">
    <location>
        <position position="364"/>
    </location>
    <ligand>
        <name>Mg(2+)</name>
        <dbReference type="ChEBI" id="CHEBI:18420"/>
    </ligand>
</feature>
<feature type="binding site" evidence="7">
    <location>
        <begin position="294"/>
        <end position="296"/>
    </location>
    <ligand>
        <name>L-tryptophan</name>
        <dbReference type="ChEBI" id="CHEBI:57912"/>
    </ligand>
</feature>
<evidence type="ECO:0000259" key="9">
    <source>
        <dbReference type="Pfam" id="PF00425"/>
    </source>
</evidence>
<dbReference type="EC" id="4.1.3.27" evidence="6"/>
<dbReference type="InterPro" id="IPR006805">
    <property type="entry name" value="Anth_synth_I_N"/>
</dbReference>
<dbReference type="InterPro" id="IPR005257">
    <property type="entry name" value="Anth_synth_I_TrpE"/>
</dbReference>
<dbReference type="SUPFAM" id="SSF56322">
    <property type="entry name" value="ADC synthase"/>
    <property type="match status" value="1"/>
</dbReference>
<feature type="domain" description="Anthranilate synthase component I N-terminal" evidence="10">
    <location>
        <begin position="20"/>
        <end position="191"/>
    </location>
</feature>
<dbReference type="OrthoDB" id="9803598at2"/>
<dbReference type="Pfam" id="PF00425">
    <property type="entry name" value="Chorismate_bind"/>
    <property type="match status" value="1"/>
</dbReference>
<dbReference type="RefSeq" id="WP_090367351.1">
    <property type="nucleotide sequence ID" value="NZ_FNEM01000017.1"/>
</dbReference>
<dbReference type="PIRSF" id="PIRSF001373">
    <property type="entry name" value="TrpE"/>
    <property type="match status" value="1"/>
</dbReference>
<gene>
    <name evidence="11" type="ORF">SAMN04488540_11762</name>
</gene>
<dbReference type="InterPro" id="IPR005801">
    <property type="entry name" value="ADC_synthase"/>
</dbReference>
<dbReference type="UniPathway" id="UPA00035">
    <property type="reaction ID" value="UER00040"/>
</dbReference>
<keyword evidence="6" id="KW-0057">Aromatic amino acid biosynthesis</keyword>
<feature type="binding site" evidence="7">
    <location>
        <position position="472"/>
    </location>
    <ligand>
        <name>chorismate</name>
        <dbReference type="ChEBI" id="CHEBI:29748"/>
    </ligand>
</feature>
<sequence>MTELQPGHSHTLTLTCRYQHQPAALFQALCGDKANSMLLESAEVDTKAGTQSLLMIDAALRIECNGRQVRCEPLTLNGESLIPLLSERLAAFSPRLQRGTLCLTVPEPPRDLDEDSRLKAPSPLSVLRLIQQSIKDDDACAQSLLLAGAFAFDLVASVEPLPEVSDSPNNCPDFLFYLAETTLVIDHIRRTARLVGALQGGEYSERYHHHLSQRLADLAHQIDKFDGNDALTPAPDAPVSVNQDDADFRAKVVQLKQHIRAGDIFQVVPARRFSLPCPKPLEAYARLRRDNPSPYMFVLQDANFTLFGASPESALKYSADSNQVEIYPIAGTRKRGRKPGGELDHDLDARIELGLRQDQKETAEHMMLVDLARNDIARISQPGSRQIPELLKVDRYSHVMHLVSRVTGQLRTDLDALHAYQACMNMGTLTGAPKVRAAQLLRQAEGERRGSYGGAVGYLNGRGDMDTCIVIRSALVNDGTAHVQAGAGVVFDSDPQSEADETCNKAMAVIRAIGGTL</sequence>
<dbReference type="PRINTS" id="PR00095">
    <property type="entry name" value="ANTSNTHASEI"/>
</dbReference>
<evidence type="ECO:0000313" key="11">
    <source>
        <dbReference type="EMBL" id="SDK01607.1"/>
    </source>
</evidence>
<evidence type="ECO:0000256" key="6">
    <source>
        <dbReference type="PIRNR" id="PIRNR001373"/>
    </source>
</evidence>
<dbReference type="GO" id="GO:0000162">
    <property type="term" value="P:L-tryptophan biosynthetic process"/>
    <property type="evidence" value="ECO:0007669"/>
    <property type="project" value="UniProtKB-UniPathway"/>
</dbReference>
<organism evidence="11 12">
    <name type="scientific">Ferrimonas sediminum</name>
    <dbReference type="NCBI Taxonomy" id="718193"/>
    <lineage>
        <taxon>Bacteria</taxon>
        <taxon>Pseudomonadati</taxon>
        <taxon>Pseudomonadota</taxon>
        <taxon>Gammaproteobacteria</taxon>
        <taxon>Alteromonadales</taxon>
        <taxon>Ferrimonadaceae</taxon>
        <taxon>Ferrimonas</taxon>
    </lineage>
</organism>
<proteinExistence type="inferred from homology"/>
<comment type="similarity">
    <text evidence="1 6">Belongs to the anthranilate synthase component I family.</text>
</comment>
<evidence type="ECO:0000256" key="8">
    <source>
        <dbReference type="PIRSR" id="PIRSR001373-2"/>
    </source>
</evidence>
<dbReference type="Pfam" id="PF04715">
    <property type="entry name" value="Anth_synt_I_N"/>
    <property type="match status" value="1"/>
</dbReference>
<dbReference type="NCBIfam" id="TIGR00565">
    <property type="entry name" value="trpE_proteo"/>
    <property type="match status" value="1"/>
</dbReference>
<protein>
    <recommendedName>
        <fullName evidence="6">Anthranilate synthase component 1</fullName>
        <ecNumber evidence="6">4.1.3.27</ecNumber>
    </recommendedName>
</protein>
<dbReference type="EMBL" id="FNEM01000017">
    <property type="protein sequence ID" value="SDK01607.1"/>
    <property type="molecule type" value="Genomic_DNA"/>
</dbReference>
<name>A0A1G8YG29_9GAMM</name>
<evidence type="ECO:0000256" key="2">
    <source>
        <dbReference type="ARBA" id="ARBA00022723"/>
    </source>
</evidence>
<comment type="pathway">
    <text evidence="6">Amino-acid biosynthesis; L-tryptophan biosynthesis; L-tryptophan from chorismate: step 1/5.</text>
</comment>
<dbReference type="Proteomes" id="UP000199527">
    <property type="component" value="Unassembled WGS sequence"/>
</dbReference>
<keyword evidence="2 8" id="KW-0479">Metal-binding</keyword>
<feature type="domain" description="Chorismate-utilising enzyme C-terminal" evidence="9">
    <location>
        <begin position="245"/>
        <end position="505"/>
    </location>
</feature>
<dbReference type="GO" id="GO:0046872">
    <property type="term" value="F:metal ion binding"/>
    <property type="evidence" value="ECO:0007669"/>
    <property type="project" value="UniProtKB-KW"/>
</dbReference>
<dbReference type="InterPro" id="IPR019999">
    <property type="entry name" value="Anth_synth_I-like"/>
</dbReference>
<evidence type="ECO:0000256" key="5">
    <source>
        <dbReference type="ARBA" id="ARBA00047683"/>
    </source>
</evidence>
<keyword evidence="4 6" id="KW-0456">Lyase</keyword>
<keyword evidence="6 7" id="KW-0028">Amino-acid biosynthesis</keyword>
<reference evidence="12" key="1">
    <citation type="submission" date="2016-10" db="EMBL/GenBank/DDBJ databases">
        <authorList>
            <person name="Varghese N."/>
            <person name="Submissions S."/>
        </authorList>
    </citation>
    <scope>NUCLEOTIDE SEQUENCE [LARGE SCALE GENOMIC DNA]</scope>
    <source>
        <strain evidence="12">DSM 23317</strain>
    </source>
</reference>
<dbReference type="AlphaFoldDB" id="A0A1G8YG29"/>
<comment type="cofactor">
    <cofactor evidence="8">
        <name>Mg(2+)</name>
        <dbReference type="ChEBI" id="CHEBI:18420"/>
    </cofactor>
    <text evidence="8">Binds 1 Mg(2+) ion per subunit.</text>
</comment>
<evidence type="ECO:0000256" key="1">
    <source>
        <dbReference type="ARBA" id="ARBA00009562"/>
    </source>
</evidence>
<feature type="binding site" evidence="8">
    <location>
        <position position="501"/>
    </location>
    <ligand>
        <name>Mg(2+)</name>
        <dbReference type="ChEBI" id="CHEBI:18420"/>
    </ligand>
</feature>
<dbReference type="GO" id="GO:0004049">
    <property type="term" value="F:anthranilate synthase activity"/>
    <property type="evidence" value="ECO:0007669"/>
    <property type="project" value="UniProtKB-EC"/>
</dbReference>
<comment type="catalytic activity">
    <reaction evidence="5 6">
        <text>chorismate + L-glutamine = anthranilate + pyruvate + L-glutamate + H(+)</text>
        <dbReference type="Rhea" id="RHEA:21732"/>
        <dbReference type="ChEBI" id="CHEBI:15361"/>
        <dbReference type="ChEBI" id="CHEBI:15378"/>
        <dbReference type="ChEBI" id="CHEBI:16567"/>
        <dbReference type="ChEBI" id="CHEBI:29748"/>
        <dbReference type="ChEBI" id="CHEBI:29985"/>
        <dbReference type="ChEBI" id="CHEBI:58359"/>
        <dbReference type="EC" id="4.1.3.27"/>
    </reaction>
</comment>
<dbReference type="InterPro" id="IPR015890">
    <property type="entry name" value="Chorismate_C"/>
</dbReference>
<keyword evidence="6 7" id="KW-0822">Tryptophan biosynthesis</keyword>
<evidence type="ECO:0000259" key="10">
    <source>
        <dbReference type="Pfam" id="PF04715"/>
    </source>
</evidence>
<feature type="binding site" evidence="7">
    <location>
        <position position="452"/>
    </location>
    <ligand>
        <name>chorismate</name>
        <dbReference type="ChEBI" id="CHEBI:29748"/>
    </ligand>
</feature>
<evidence type="ECO:0000313" key="12">
    <source>
        <dbReference type="Proteomes" id="UP000199527"/>
    </source>
</evidence>
<evidence type="ECO:0000256" key="4">
    <source>
        <dbReference type="ARBA" id="ARBA00023239"/>
    </source>
</evidence>
<feature type="binding site" evidence="7">
    <location>
        <begin position="331"/>
        <end position="332"/>
    </location>
    <ligand>
        <name>chorismate</name>
        <dbReference type="ChEBI" id="CHEBI:29748"/>
    </ligand>
</feature>
<dbReference type="NCBIfam" id="NF010079">
    <property type="entry name" value="PRK13564.1"/>
    <property type="match status" value="1"/>
</dbReference>
<accession>A0A1G8YG29</accession>
<keyword evidence="12" id="KW-1185">Reference proteome</keyword>
<feature type="binding site" evidence="7">
    <location>
        <position position="41"/>
    </location>
    <ligand>
        <name>L-tryptophan</name>
        <dbReference type="ChEBI" id="CHEBI:57912"/>
    </ligand>
</feature>
<evidence type="ECO:0000256" key="7">
    <source>
        <dbReference type="PIRSR" id="PIRSR001373-1"/>
    </source>
</evidence>
<dbReference type="PANTHER" id="PTHR11236">
    <property type="entry name" value="AMINOBENZOATE/ANTHRANILATE SYNTHASE"/>
    <property type="match status" value="1"/>
</dbReference>